<evidence type="ECO:0000259" key="1">
    <source>
        <dbReference type="Pfam" id="PF18476"/>
    </source>
</evidence>
<gene>
    <name evidence="2" type="ORF">FAJ34_01890</name>
</gene>
<dbReference type="AlphaFoldDB" id="A0A4V4S051"/>
<accession>A0A4V4S051</accession>
<dbReference type="RefSeq" id="WP_136628082.1">
    <property type="nucleotide sequence ID" value="NZ_CP185369.1"/>
</dbReference>
<dbReference type="Gene3D" id="3.40.50.1010">
    <property type="entry name" value="5'-nuclease"/>
    <property type="match status" value="1"/>
</dbReference>
<evidence type="ECO:0000313" key="2">
    <source>
        <dbReference type="EMBL" id="TII08795.1"/>
    </source>
</evidence>
<comment type="caution">
    <text evidence="2">The sequence shown here is derived from an EMBL/GenBank/DDBJ whole genome shotgun (WGS) entry which is preliminary data.</text>
</comment>
<evidence type="ECO:0000313" key="3">
    <source>
        <dbReference type="Proteomes" id="UP000305768"/>
    </source>
</evidence>
<dbReference type="InterPro" id="IPR041578">
    <property type="entry name" value="PIN_8"/>
</dbReference>
<dbReference type="EMBL" id="SSXP01000002">
    <property type="protein sequence ID" value="TII08795.1"/>
    <property type="molecule type" value="Genomic_DNA"/>
</dbReference>
<reference evidence="2 3" key="1">
    <citation type="submission" date="2019-04" db="EMBL/GenBank/DDBJ databases">
        <title>Genome analysis of Streptococcus suis strain WUSS425.</title>
        <authorList>
            <person name="Chen H."/>
            <person name="Gao X."/>
            <person name="Wu Z."/>
        </authorList>
    </citation>
    <scope>NUCLEOTIDE SEQUENCE [LARGE SCALE GENOMIC DNA]</scope>
    <source>
        <strain evidence="2 3">WUSS425</strain>
    </source>
</reference>
<protein>
    <submittedName>
        <fullName evidence="2">PIN domain-containing protein</fullName>
    </submittedName>
</protein>
<name>A0A4V4S051_STRSU</name>
<proteinExistence type="predicted"/>
<organism evidence="2 3">
    <name type="scientific">Streptococcus suis</name>
    <dbReference type="NCBI Taxonomy" id="1307"/>
    <lineage>
        <taxon>Bacteria</taxon>
        <taxon>Bacillati</taxon>
        <taxon>Bacillota</taxon>
        <taxon>Bacilli</taxon>
        <taxon>Lactobacillales</taxon>
        <taxon>Streptococcaceae</taxon>
        <taxon>Streptococcus</taxon>
    </lineage>
</organism>
<dbReference type="Proteomes" id="UP000305768">
    <property type="component" value="Unassembled WGS sequence"/>
</dbReference>
<feature type="domain" description="PIN like" evidence="1">
    <location>
        <begin position="24"/>
        <end position="286"/>
    </location>
</feature>
<dbReference type="Pfam" id="PF18476">
    <property type="entry name" value="PIN_8"/>
    <property type="match status" value="1"/>
</dbReference>
<sequence length="488" mass="56656">MSKELSSGLKIFFQNGENNNKKYIIDTNYLLNIFSLENGSKYFEALKMSSEKLYIPFIVWLELCYNVDNKKSETDSELISYQNYLKKIDKEKSKFKVTDIKTKISDIFQQAIIKNSDQKGERHNKSIVEILKKVETKEVVDLLDKLNIIITNSIDEWKQGEAHKTSEEIKGHIKETEERFLELQKLVLDGTIQVGEPYNDDRLEQFLEECNAREKQNIPPGNSEEDLAKSSVKRWGSLSIPAKYGDMLVWLEMLDIAQKDNNKDIEYILVSDDVEKDDWLHQKTNKLFPAMRIEFFSKTEAQVSHLKAKDFIMQITKEDVIEVEENLNSDADELSAPNSETKHIASAFDELVSDESETIDFNDYFEDYSKDDTVIVPARSTGFREVFLGENRWYSIRMKDDRIKYIKYIAAYQTYPKSEITYIAEVDDIIDSPYASGKKMILFKSQARKLKKSIPLGTDTNAFQGPRYTNINNLLNADNTDDIFRKED</sequence>